<keyword evidence="2" id="KW-1185">Reference proteome</keyword>
<reference evidence="1 2" key="1">
    <citation type="submission" date="2019-11" db="EMBL/GenBank/DDBJ databases">
        <authorList>
            <person name="Li J."/>
        </authorList>
    </citation>
    <scope>NUCLEOTIDE SEQUENCE [LARGE SCALE GENOMIC DNA]</scope>
    <source>
        <strain evidence="1 2">MF47</strain>
    </source>
</reference>
<dbReference type="Proteomes" id="UP000392064">
    <property type="component" value="Chromosome"/>
</dbReference>
<name>A0A5Q2MJB2_9ACTN</name>
<evidence type="ECO:0000313" key="2">
    <source>
        <dbReference type="Proteomes" id="UP000392064"/>
    </source>
</evidence>
<proteinExistence type="predicted"/>
<gene>
    <name evidence="1" type="ORF">GEV26_07145</name>
</gene>
<evidence type="ECO:0000313" key="1">
    <source>
        <dbReference type="EMBL" id="QGG41156.1"/>
    </source>
</evidence>
<dbReference type="KEGG" id="aef:GEV26_07145"/>
<organism evidence="1 2">
    <name type="scientific">Aeromicrobium yanjiei</name>
    <dbReference type="NCBI Taxonomy" id="2662028"/>
    <lineage>
        <taxon>Bacteria</taxon>
        <taxon>Bacillati</taxon>
        <taxon>Actinomycetota</taxon>
        <taxon>Actinomycetes</taxon>
        <taxon>Propionibacteriales</taxon>
        <taxon>Nocardioidaceae</taxon>
        <taxon>Aeromicrobium</taxon>
    </lineage>
</organism>
<dbReference type="RefSeq" id="WP_153652425.1">
    <property type="nucleotide sequence ID" value="NZ_CP045737.1"/>
</dbReference>
<dbReference type="AlphaFoldDB" id="A0A5Q2MJB2"/>
<dbReference type="EMBL" id="CP045737">
    <property type="protein sequence ID" value="QGG41156.1"/>
    <property type="molecule type" value="Genomic_DNA"/>
</dbReference>
<sequence>METTTLINAGQPFLYRDHGAVGLSDTAFRAAFADGHIVRLIDRVYVDARAEDSRELRVEAARLVVPAHAVVSDETAAWIWGVDAYKPSDRHRFEPQWVVPHGRGRTRVEGLACRQALIDDEDVLEVGGLAVTHPLRTTSDLLRKQWRPYAMASADAMAHAGLVRPMDVRAYVARLKGYRGIRQARVLAQLIEPKSASPGESWTRLRLTDAGFPRPQAQVEVADAAGLQRFLDLAYVRRRIAVEYDGREFHTADPDDVHDEERRRLLIAMGYRFVIARYEQVFGADPAFERGVGELLGMTPIARWW</sequence>
<accession>A0A5Q2MJB2</accession>
<protein>
    <recommendedName>
        <fullName evidence="3">DUF559 domain-containing protein</fullName>
    </recommendedName>
</protein>
<evidence type="ECO:0008006" key="3">
    <source>
        <dbReference type="Google" id="ProtNLM"/>
    </source>
</evidence>